<comment type="similarity">
    <text evidence="1 2">Belongs to the outer membrane factor (OMF) (TC 1.B.17) family.</text>
</comment>
<dbReference type="Proteomes" id="UP000552700">
    <property type="component" value="Unassembled WGS sequence"/>
</dbReference>
<evidence type="ECO:0000256" key="1">
    <source>
        <dbReference type="ARBA" id="ARBA00007613"/>
    </source>
</evidence>
<dbReference type="Gene3D" id="2.20.200.10">
    <property type="entry name" value="Outer membrane efflux proteins (OEP)"/>
    <property type="match status" value="1"/>
</dbReference>
<dbReference type="EMBL" id="JACIJP010000002">
    <property type="protein sequence ID" value="MBB6124246.1"/>
    <property type="molecule type" value="Genomic_DNA"/>
</dbReference>
<evidence type="ECO:0000313" key="5">
    <source>
        <dbReference type="Proteomes" id="UP000552700"/>
    </source>
</evidence>
<organism evidence="4 5">
    <name type="scientific">Sphingobium subterraneum</name>
    <dbReference type="NCBI Taxonomy" id="627688"/>
    <lineage>
        <taxon>Bacteria</taxon>
        <taxon>Pseudomonadati</taxon>
        <taxon>Pseudomonadota</taxon>
        <taxon>Alphaproteobacteria</taxon>
        <taxon>Sphingomonadales</taxon>
        <taxon>Sphingomonadaceae</taxon>
        <taxon>Sphingobium</taxon>
    </lineage>
</organism>
<dbReference type="InterPro" id="IPR003423">
    <property type="entry name" value="OMP_efflux"/>
</dbReference>
<dbReference type="GO" id="GO:0005886">
    <property type="term" value="C:plasma membrane"/>
    <property type="evidence" value="ECO:0007669"/>
    <property type="project" value="UniProtKB-SubCell"/>
</dbReference>
<keyword evidence="2" id="KW-0449">Lipoprotein</keyword>
<dbReference type="GO" id="GO:0015562">
    <property type="term" value="F:efflux transmembrane transporter activity"/>
    <property type="evidence" value="ECO:0007669"/>
    <property type="project" value="InterPro"/>
</dbReference>
<keyword evidence="2" id="KW-0472">Membrane</keyword>
<protein>
    <submittedName>
        <fullName evidence="4">Multidrug efflux system outer membrane protein</fullName>
    </submittedName>
</protein>
<keyword evidence="2" id="KW-0564">Palmitate</keyword>
<evidence type="ECO:0000256" key="2">
    <source>
        <dbReference type="RuleBase" id="RU362097"/>
    </source>
</evidence>
<dbReference type="SUPFAM" id="SSF56954">
    <property type="entry name" value="Outer membrane efflux proteins (OEP)"/>
    <property type="match status" value="1"/>
</dbReference>
<dbReference type="PANTHER" id="PTHR30203">
    <property type="entry name" value="OUTER MEMBRANE CATION EFFLUX PROTEIN"/>
    <property type="match status" value="1"/>
</dbReference>
<name>A0A841J404_9SPHN</name>
<sequence length="484" mass="51173">MKRHLTGLFVGASLLAGCSLQPRYERPPPAVPPSWPTGAAYAAQDTAPLPAVRYQDIFRDARLQAIIERALSNNQDLRLAAANVAAARAQLRITRAQQLPQIDASANASFSEQGRARRTSGTTSSGVNESYAVDAGLSAFEIDLFGRLRSLSTAAREEYLGTQAAQQVVRLSLIAEIASAWATLATDRSLLAIARDTQASAEQTVSLTRARLRGGIAARTDLLQAQTIAAQARGDVADFTTLVAQDRNALELLVGAPVADTELPDGIETIDSAFAELPAGLDSRVLLRRPDVAEAEYRLRASNARIGAARAAFFPTISITGLAGLASSALGSLFTGDAFTWSAGAGASLPIFDGGARAGNLQQARAERDAALANYQRAIQSAFRDVADALARHGTIDARFAAAEELGAAAQGSYTLVEARYRAGIDPFLESLDAQRTLYSARRSLANARLVRVNNRVDLYRALGGDALVDVSDAKGPSSPVRAE</sequence>
<feature type="region of interest" description="Disordered" evidence="3">
    <location>
        <begin position="107"/>
        <end position="126"/>
    </location>
</feature>
<keyword evidence="2" id="KW-0812">Transmembrane</keyword>
<dbReference type="NCBIfam" id="TIGR01845">
    <property type="entry name" value="outer_NodT"/>
    <property type="match status" value="1"/>
</dbReference>
<dbReference type="RefSeq" id="WP_184080008.1">
    <property type="nucleotide sequence ID" value="NZ_JACIJP010000002.1"/>
</dbReference>
<comment type="subcellular location">
    <subcellularLocation>
        <location evidence="2">Cell membrane</location>
        <topology evidence="2">Lipid-anchor</topology>
    </subcellularLocation>
</comment>
<reference evidence="4 5" key="1">
    <citation type="submission" date="2020-08" db="EMBL/GenBank/DDBJ databases">
        <title>Genomic Encyclopedia of Type Strains, Phase IV (KMG-IV): sequencing the most valuable type-strain genomes for metagenomic binning, comparative biology and taxonomic classification.</title>
        <authorList>
            <person name="Goeker M."/>
        </authorList>
    </citation>
    <scope>NUCLEOTIDE SEQUENCE [LARGE SCALE GENOMIC DNA]</scope>
    <source>
        <strain evidence="4 5">DSM 102255</strain>
    </source>
</reference>
<dbReference type="AlphaFoldDB" id="A0A841J404"/>
<dbReference type="InterPro" id="IPR010131">
    <property type="entry name" value="MdtP/NodT-like"/>
</dbReference>
<dbReference type="Pfam" id="PF02321">
    <property type="entry name" value="OEP"/>
    <property type="match status" value="2"/>
</dbReference>
<comment type="caution">
    <text evidence="4">The sequence shown here is derived from an EMBL/GenBank/DDBJ whole genome shotgun (WGS) entry which is preliminary data.</text>
</comment>
<evidence type="ECO:0000313" key="4">
    <source>
        <dbReference type="EMBL" id="MBB6124246.1"/>
    </source>
</evidence>
<dbReference type="PROSITE" id="PS51257">
    <property type="entry name" value="PROKAR_LIPOPROTEIN"/>
    <property type="match status" value="1"/>
</dbReference>
<dbReference type="Gene3D" id="1.20.1600.10">
    <property type="entry name" value="Outer membrane efflux proteins (OEP)"/>
    <property type="match status" value="1"/>
</dbReference>
<accession>A0A841J404</accession>
<proteinExistence type="inferred from homology"/>
<gene>
    <name evidence="4" type="ORF">FHS92_001975</name>
</gene>
<evidence type="ECO:0000256" key="3">
    <source>
        <dbReference type="SAM" id="MobiDB-lite"/>
    </source>
</evidence>
<dbReference type="PANTHER" id="PTHR30203:SF32">
    <property type="entry name" value="CATION EFFLUX SYSTEM PROTEIN CUSC"/>
    <property type="match status" value="1"/>
</dbReference>
<keyword evidence="2" id="KW-1134">Transmembrane beta strand</keyword>
<keyword evidence="5" id="KW-1185">Reference proteome</keyword>